<proteinExistence type="predicted"/>
<dbReference type="AlphaFoldDB" id="A0A4S4KW97"/>
<evidence type="ECO:0000313" key="3">
    <source>
        <dbReference type="Proteomes" id="UP000308199"/>
    </source>
</evidence>
<dbReference type="EMBL" id="SGPK01000502">
    <property type="protein sequence ID" value="THH03096.1"/>
    <property type="molecule type" value="Genomic_DNA"/>
</dbReference>
<evidence type="ECO:0000313" key="2">
    <source>
        <dbReference type="EMBL" id="THH03096.1"/>
    </source>
</evidence>
<name>A0A4S4KW97_9AGAM</name>
<feature type="compositionally biased region" description="Basic and acidic residues" evidence="1">
    <location>
        <begin position="165"/>
        <end position="179"/>
    </location>
</feature>
<feature type="compositionally biased region" description="Polar residues" evidence="1">
    <location>
        <begin position="19"/>
        <end position="28"/>
    </location>
</feature>
<comment type="caution">
    <text evidence="2">The sequence shown here is derived from an EMBL/GenBank/DDBJ whole genome shotgun (WGS) entry which is preliminary data.</text>
</comment>
<feature type="compositionally biased region" description="Pro residues" evidence="1">
    <location>
        <begin position="130"/>
        <end position="143"/>
    </location>
</feature>
<dbReference type="Proteomes" id="UP000308199">
    <property type="component" value="Unassembled WGS sequence"/>
</dbReference>
<feature type="compositionally biased region" description="Polar residues" evidence="1">
    <location>
        <begin position="479"/>
        <end position="488"/>
    </location>
</feature>
<gene>
    <name evidence="2" type="ORF">EW145_g6532</name>
</gene>
<feature type="region of interest" description="Disordered" evidence="1">
    <location>
        <begin position="1"/>
        <end position="51"/>
    </location>
</feature>
<keyword evidence="3" id="KW-1185">Reference proteome</keyword>
<feature type="compositionally biased region" description="Polar residues" evidence="1">
    <location>
        <begin position="145"/>
        <end position="163"/>
    </location>
</feature>
<accession>A0A4S4KW97</accession>
<feature type="region of interest" description="Disordered" evidence="1">
    <location>
        <begin position="468"/>
        <end position="516"/>
    </location>
</feature>
<feature type="compositionally biased region" description="Basic and acidic residues" evidence="1">
    <location>
        <begin position="504"/>
        <end position="516"/>
    </location>
</feature>
<reference evidence="2 3" key="1">
    <citation type="submission" date="2019-02" db="EMBL/GenBank/DDBJ databases">
        <title>Genome sequencing of the rare red list fungi Phellinidium pouzarii.</title>
        <authorList>
            <person name="Buettner E."/>
            <person name="Kellner H."/>
        </authorList>
    </citation>
    <scope>NUCLEOTIDE SEQUENCE [LARGE SCALE GENOMIC DNA]</scope>
    <source>
        <strain evidence="2 3">DSM 108285</strain>
    </source>
</reference>
<feature type="compositionally biased region" description="Pro residues" evidence="1">
    <location>
        <begin position="35"/>
        <end position="46"/>
    </location>
</feature>
<feature type="compositionally biased region" description="Basic and acidic residues" evidence="1">
    <location>
        <begin position="300"/>
        <end position="313"/>
    </location>
</feature>
<feature type="compositionally biased region" description="Basic and acidic residues" evidence="1">
    <location>
        <begin position="228"/>
        <end position="247"/>
    </location>
</feature>
<dbReference type="OrthoDB" id="79367at2759"/>
<sequence>MRARTEINIRLYLPETKHAASSSAPTTTDPRKHPTPPSEVTPPPVVTTPTAESAQAALLALLTSAATAKGTTVSQTVTNTLNQASATPPQQPQLEQIQLALLHQLSKNTSVGAGTGSNVPPSQAPIVSLIPPPFIPNHPPPTIPQQNFNYPGPSSRSPPNTESYKVPERRDPRASKFDDAPVGAAGSGRGRGAYYDDRRGGPQSGPLPSREEFRGRGHNNIRGGGRYGGRERDYESSAWESQERKSDWGPPSRRRSSRSRSPPSRAVGNPNGRQYSPPRRHSHASPVDLSRPKPPGASDAGKDEFGRDIRPTSEEPGEVTTLESVRVETRESSRATDETPDISRQQQLPPPTGGDTLSTTNKFNLAQSKGLESFDITTFDPTNAASWKALGDAFQVSNGYMPSQEELMQLVMSSMGMMMAMGAAGAMGGVPVGSDNEDALPAGKEHTIGVQDWGTDTYGGKSYGQGSDAVILGQDGGSPKSNNASQYQDSEDGGSGGLGGKMQKVGDRWMFVRDGA</sequence>
<evidence type="ECO:0000256" key="1">
    <source>
        <dbReference type="SAM" id="MobiDB-lite"/>
    </source>
</evidence>
<feature type="region of interest" description="Disordered" evidence="1">
    <location>
        <begin position="111"/>
        <end position="360"/>
    </location>
</feature>
<organism evidence="2 3">
    <name type="scientific">Phellinidium pouzarii</name>
    <dbReference type="NCBI Taxonomy" id="167371"/>
    <lineage>
        <taxon>Eukaryota</taxon>
        <taxon>Fungi</taxon>
        <taxon>Dikarya</taxon>
        <taxon>Basidiomycota</taxon>
        <taxon>Agaricomycotina</taxon>
        <taxon>Agaricomycetes</taxon>
        <taxon>Hymenochaetales</taxon>
        <taxon>Hymenochaetaceae</taxon>
        <taxon>Phellinidium</taxon>
    </lineage>
</organism>
<feature type="compositionally biased region" description="Polar residues" evidence="1">
    <location>
        <begin position="111"/>
        <end position="121"/>
    </location>
</feature>
<feature type="compositionally biased region" description="Basic and acidic residues" evidence="1">
    <location>
        <begin position="325"/>
        <end position="337"/>
    </location>
</feature>
<protein>
    <submittedName>
        <fullName evidence="2">Uncharacterized protein</fullName>
    </submittedName>
</protein>